<accession>A0A1M6NL04</accession>
<evidence type="ECO:0000256" key="4">
    <source>
        <dbReference type="ARBA" id="ARBA00023136"/>
    </source>
</evidence>
<dbReference type="Proteomes" id="UP000184171">
    <property type="component" value="Unassembled WGS sequence"/>
</dbReference>
<feature type="domain" description="ABC transmembrane type-2" evidence="6">
    <location>
        <begin position="22"/>
        <end position="244"/>
    </location>
</feature>
<organism evidence="7 8">
    <name type="scientific">Malonomonas rubra DSM 5091</name>
    <dbReference type="NCBI Taxonomy" id="1122189"/>
    <lineage>
        <taxon>Bacteria</taxon>
        <taxon>Pseudomonadati</taxon>
        <taxon>Thermodesulfobacteriota</taxon>
        <taxon>Desulfuromonadia</taxon>
        <taxon>Desulfuromonadales</taxon>
        <taxon>Geopsychrobacteraceae</taxon>
        <taxon>Malonomonas</taxon>
    </lineage>
</organism>
<dbReference type="RefSeq" id="WP_072910143.1">
    <property type="nucleotide sequence ID" value="NZ_FQZT01000029.1"/>
</dbReference>
<feature type="transmembrane region" description="Helical" evidence="5">
    <location>
        <begin position="53"/>
        <end position="74"/>
    </location>
</feature>
<feature type="transmembrane region" description="Helical" evidence="5">
    <location>
        <begin position="136"/>
        <end position="158"/>
    </location>
</feature>
<dbReference type="GO" id="GO:0140359">
    <property type="term" value="F:ABC-type transporter activity"/>
    <property type="evidence" value="ECO:0007669"/>
    <property type="project" value="InterPro"/>
</dbReference>
<feature type="transmembrane region" description="Helical" evidence="5">
    <location>
        <begin position="21"/>
        <end position="41"/>
    </location>
</feature>
<dbReference type="PANTHER" id="PTHR43332">
    <property type="entry name" value="INNER MEMBRANE TRANSPORT PERMEASE YADH-RELATED"/>
    <property type="match status" value="1"/>
</dbReference>
<dbReference type="Pfam" id="PF01061">
    <property type="entry name" value="ABC2_membrane"/>
    <property type="match status" value="1"/>
</dbReference>
<dbReference type="InterPro" id="IPR052522">
    <property type="entry name" value="ABC-2_transport_permease"/>
</dbReference>
<dbReference type="InterPro" id="IPR047817">
    <property type="entry name" value="ABC2_TM_bact-type"/>
</dbReference>
<gene>
    <name evidence="7" type="ORF">SAMN02745165_03639</name>
</gene>
<evidence type="ECO:0000259" key="6">
    <source>
        <dbReference type="PROSITE" id="PS51012"/>
    </source>
</evidence>
<sequence>MLYGARAIYLREMLILRRKMIKTLMASAVSPALFLLAFGYGVGRGAQVGGVDYLAFLLPGLLTMSSMNQAYGIATEINISRFYFKVFEEFLLAPIKRWEIILGETCYGITKGFIPVLIIGLYSLLTGVTLKFGPLFLLALLLHLAIFALLGFIAAMIVKSHADQATINAFLITPMMFLSGTFFPVDQMPLAIRAVASIFPLTYSTQLIRATLTPGAELNAWLYLVLVAILAVLFFLAKRIVAKVEI</sequence>
<keyword evidence="4 5" id="KW-0472">Membrane</keyword>
<comment type="caution">
    <text evidence="5">Lacks conserved residue(s) required for the propagation of feature annotation.</text>
</comment>
<dbReference type="PIRSF" id="PIRSF006648">
    <property type="entry name" value="DrrB"/>
    <property type="match status" value="1"/>
</dbReference>
<comment type="similarity">
    <text evidence="5">Belongs to the ABC-2 integral membrane protein family.</text>
</comment>
<dbReference type="InterPro" id="IPR000412">
    <property type="entry name" value="ABC_2_transport"/>
</dbReference>
<dbReference type="PROSITE" id="PS51012">
    <property type="entry name" value="ABC_TM2"/>
    <property type="match status" value="1"/>
</dbReference>
<dbReference type="PANTHER" id="PTHR43332:SF2">
    <property type="entry name" value="INNER MEMBRANE TRANSPORT PERMEASE YADH"/>
    <property type="match status" value="1"/>
</dbReference>
<dbReference type="OrthoDB" id="9788252at2"/>
<keyword evidence="5" id="KW-1003">Cell membrane</keyword>
<evidence type="ECO:0000256" key="2">
    <source>
        <dbReference type="ARBA" id="ARBA00022692"/>
    </source>
</evidence>
<keyword evidence="2 5" id="KW-0812">Transmembrane</keyword>
<evidence type="ECO:0000313" key="7">
    <source>
        <dbReference type="EMBL" id="SHJ96407.1"/>
    </source>
</evidence>
<dbReference type="PRINTS" id="PR00164">
    <property type="entry name" value="ABC2TRNSPORT"/>
</dbReference>
<protein>
    <recommendedName>
        <fullName evidence="5">Transport permease protein</fullName>
    </recommendedName>
</protein>
<keyword evidence="3 5" id="KW-1133">Transmembrane helix</keyword>
<proteinExistence type="inferred from homology"/>
<comment type="subcellular location">
    <subcellularLocation>
        <location evidence="5">Cell membrane</location>
        <topology evidence="5">Multi-pass membrane protein</topology>
    </subcellularLocation>
    <subcellularLocation>
        <location evidence="1">Membrane</location>
        <topology evidence="1">Multi-pass membrane protein</topology>
    </subcellularLocation>
</comment>
<evidence type="ECO:0000256" key="3">
    <source>
        <dbReference type="ARBA" id="ARBA00022989"/>
    </source>
</evidence>
<name>A0A1M6NL04_MALRU</name>
<dbReference type="GO" id="GO:0043190">
    <property type="term" value="C:ATP-binding cassette (ABC) transporter complex"/>
    <property type="evidence" value="ECO:0007669"/>
    <property type="project" value="InterPro"/>
</dbReference>
<feature type="transmembrane region" description="Helical" evidence="5">
    <location>
        <begin position="165"/>
        <end position="185"/>
    </location>
</feature>
<dbReference type="InterPro" id="IPR013525">
    <property type="entry name" value="ABC2_TM"/>
</dbReference>
<dbReference type="AlphaFoldDB" id="A0A1M6NL04"/>
<evidence type="ECO:0000313" key="8">
    <source>
        <dbReference type="Proteomes" id="UP000184171"/>
    </source>
</evidence>
<evidence type="ECO:0000256" key="1">
    <source>
        <dbReference type="ARBA" id="ARBA00004141"/>
    </source>
</evidence>
<feature type="transmembrane region" description="Helical" evidence="5">
    <location>
        <begin position="220"/>
        <end position="237"/>
    </location>
</feature>
<dbReference type="STRING" id="1122189.SAMN02745165_03639"/>
<keyword evidence="5" id="KW-0813">Transport</keyword>
<keyword evidence="8" id="KW-1185">Reference proteome</keyword>
<dbReference type="EMBL" id="FQZT01000029">
    <property type="protein sequence ID" value="SHJ96407.1"/>
    <property type="molecule type" value="Genomic_DNA"/>
</dbReference>
<evidence type="ECO:0000256" key="5">
    <source>
        <dbReference type="RuleBase" id="RU361157"/>
    </source>
</evidence>
<reference evidence="7 8" key="1">
    <citation type="submission" date="2016-11" db="EMBL/GenBank/DDBJ databases">
        <authorList>
            <person name="Jaros S."/>
            <person name="Januszkiewicz K."/>
            <person name="Wedrychowicz H."/>
        </authorList>
    </citation>
    <scope>NUCLEOTIDE SEQUENCE [LARGE SCALE GENOMIC DNA]</scope>
    <source>
        <strain evidence="7 8">DSM 5091</strain>
    </source>
</reference>